<feature type="region of interest" description="Disordered" evidence="1">
    <location>
        <begin position="1"/>
        <end position="35"/>
    </location>
</feature>
<keyword evidence="3" id="KW-1185">Reference proteome</keyword>
<gene>
    <name evidence="2" type="ORF">B7P43_G14771</name>
</gene>
<evidence type="ECO:0000313" key="2">
    <source>
        <dbReference type="EMBL" id="PNF19784.1"/>
    </source>
</evidence>
<comment type="caution">
    <text evidence="2">The sequence shown here is derived from an EMBL/GenBank/DDBJ whole genome shotgun (WGS) entry which is preliminary data.</text>
</comment>
<organism evidence="2 3">
    <name type="scientific">Cryptotermes secundus</name>
    <dbReference type="NCBI Taxonomy" id="105785"/>
    <lineage>
        <taxon>Eukaryota</taxon>
        <taxon>Metazoa</taxon>
        <taxon>Ecdysozoa</taxon>
        <taxon>Arthropoda</taxon>
        <taxon>Hexapoda</taxon>
        <taxon>Insecta</taxon>
        <taxon>Pterygota</taxon>
        <taxon>Neoptera</taxon>
        <taxon>Polyneoptera</taxon>
        <taxon>Dictyoptera</taxon>
        <taxon>Blattodea</taxon>
        <taxon>Blattoidea</taxon>
        <taxon>Termitoidae</taxon>
        <taxon>Kalotermitidae</taxon>
        <taxon>Cryptotermitinae</taxon>
        <taxon>Cryptotermes</taxon>
    </lineage>
</organism>
<dbReference type="OrthoDB" id="2107370at2759"/>
<dbReference type="EMBL" id="NEVH01021221">
    <property type="protein sequence ID" value="PNF19784.1"/>
    <property type="molecule type" value="Genomic_DNA"/>
</dbReference>
<dbReference type="STRING" id="105785.A0A2J7PTZ1"/>
<dbReference type="InParanoid" id="A0A2J7PTZ1"/>
<name>A0A2J7PTZ1_9NEOP</name>
<feature type="compositionally biased region" description="Acidic residues" evidence="1">
    <location>
        <begin position="230"/>
        <end position="241"/>
    </location>
</feature>
<feature type="region of interest" description="Disordered" evidence="1">
    <location>
        <begin position="202"/>
        <end position="263"/>
    </location>
</feature>
<feature type="region of interest" description="Disordered" evidence="1">
    <location>
        <begin position="284"/>
        <end position="304"/>
    </location>
</feature>
<sequence>MLSRSHRRHNSSAGCAGGTGGTKVEAHSPLSSSINTRSLGADGMGLALAGKLTSPIVEMGSKYHYQGAAAVIAKIPNFEREIQKLLEDQNLLKNIPPKCEKTHQNKEIISLEELKNVNQVLAELGHSSYLLERDPVVGMLGRSPGKETSEYENLESDAIDDDDDGDEKKENAEIESFEREEKRIVEEVERQEAEVKRILEETARQQQQQEEEQQQQQENVFGGETSQSEWSEEDDDDDEGAASEPLLADRESTGYTTDDPALENISMLNETGLTDAEGALSDVNSVFNDAGHDGDMDDNTSMSSRASSRIFDSDAMMSLDSLSALYDSEYDNCYRTDDDINALPDSVSDLDRIDYFAAVATDTDINLANIRYMSESITRNFGQPRSETDPDSDV</sequence>
<feature type="compositionally biased region" description="Acidic residues" evidence="1">
    <location>
        <begin position="150"/>
        <end position="165"/>
    </location>
</feature>
<dbReference type="Proteomes" id="UP000235965">
    <property type="component" value="Unassembled WGS sequence"/>
</dbReference>
<evidence type="ECO:0000256" key="1">
    <source>
        <dbReference type="SAM" id="MobiDB-lite"/>
    </source>
</evidence>
<protein>
    <submittedName>
        <fullName evidence="2">Uncharacterized protein</fullName>
    </submittedName>
</protein>
<accession>A0A2J7PTZ1</accession>
<evidence type="ECO:0000313" key="3">
    <source>
        <dbReference type="Proteomes" id="UP000235965"/>
    </source>
</evidence>
<feature type="compositionally biased region" description="Basic residues" evidence="1">
    <location>
        <begin position="1"/>
        <end position="10"/>
    </location>
</feature>
<reference evidence="2 3" key="1">
    <citation type="submission" date="2017-12" db="EMBL/GenBank/DDBJ databases">
        <title>Hemimetabolous genomes reveal molecular basis of termite eusociality.</title>
        <authorList>
            <person name="Harrison M.C."/>
            <person name="Jongepier E."/>
            <person name="Robertson H.M."/>
            <person name="Arning N."/>
            <person name="Bitard-Feildel T."/>
            <person name="Chao H."/>
            <person name="Childers C.P."/>
            <person name="Dinh H."/>
            <person name="Doddapaneni H."/>
            <person name="Dugan S."/>
            <person name="Gowin J."/>
            <person name="Greiner C."/>
            <person name="Han Y."/>
            <person name="Hu H."/>
            <person name="Hughes D.S.T."/>
            <person name="Huylmans A.-K."/>
            <person name="Kemena C."/>
            <person name="Kremer L.P.M."/>
            <person name="Lee S.L."/>
            <person name="Lopez-Ezquerra A."/>
            <person name="Mallet L."/>
            <person name="Monroy-Kuhn J.M."/>
            <person name="Moser A."/>
            <person name="Murali S.C."/>
            <person name="Muzny D.M."/>
            <person name="Otani S."/>
            <person name="Piulachs M.-D."/>
            <person name="Poelchau M."/>
            <person name="Qu J."/>
            <person name="Schaub F."/>
            <person name="Wada-Katsumata A."/>
            <person name="Worley K.C."/>
            <person name="Xie Q."/>
            <person name="Ylla G."/>
            <person name="Poulsen M."/>
            <person name="Gibbs R.A."/>
            <person name="Schal C."/>
            <person name="Richards S."/>
            <person name="Belles X."/>
            <person name="Korb J."/>
            <person name="Bornberg-Bauer E."/>
        </authorList>
    </citation>
    <scope>NUCLEOTIDE SEQUENCE [LARGE SCALE GENOMIC DNA]</scope>
    <source>
        <tissue evidence="2">Whole body</tissue>
    </source>
</reference>
<proteinExistence type="predicted"/>
<feature type="region of interest" description="Disordered" evidence="1">
    <location>
        <begin position="141"/>
        <end position="175"/>
    </location>
</feature>
<dbReference type="AlphaFoldDB" id="A0A2J7PTZ1"/>
<feature type="compositionally biased region" description="Basic and acidic residues" evidence="1">
    <location>
        <begin position="166"/>
        <end position="175"/>
    </location>
</feature>